<sequence>APRSGAQRGWVLDNADPEGLGRIKVQFPWQRAMGTSTPWIKMATPYSGSGKGFYFIPEKEEEVLVGFESDNPEKPFVISAGFNSSAKSGLADADNNIKAIKTRSGHIIELNDTDGGERITIKDKNENIFQIDTATNDITINAKNNVNVNAENNVTVTAKETIKFSAKNIQLDAQEDITAGASRNISASAGETVNTMAKNKNDIIENEIMVNAKKLEETADEISVNSTSKNLTLFSQKSVDVQSNEKVKLF</sequence>
<name>A0A1M6PFI3_9FLAO</name>
<gene>
    <name evidence="2" type="ORF">SAMN04488513_1211</name>
</gene>
<keyword evidence="3" id="KW-1185">Reference proteome</keyword>
<dbReference type="SUPFAM" id="SSF69255">
    <property type="entry name" value="gp5 N-terminal domain-like"/>
    <property type="match status" value="1"/>
</dbReference>
<organism evidence="2 3">
    <name type="scientific">Pseudozobellia thermophila</name>
    <dbReference type="NCBI Taxonomy" id="192903"/>
    <lineage>
        <taxon>Bacteria</taxon>
        <taxon>Pseudomonadati</taxon>
        <taxon>Bacteroidota</taxon>
        <taxon>Flavobacteriia</taxon>
        <taxon>Flavobacteriales</taxon>
        <taxon>Flavobacteriaceae</taxon>
        <taxon>Pseudozobellia</taxon>
    </lineage>
</organism>
<dbReference type="Pfam" id="PF04717">
    <property type="entry name" value="Phage_base_V"/>
    <property type="match status" value="1"/>
</dbReference>
<dbReference type="RefSeq" id="WP_244526919.1">
    <property type="nucleotide sequence ID" value="NZ_FQYU01000021.1"/>
</dbReference>
<dbReference type="SUPFAM" id="SSF69349">
    <property type="entry name" value="Phage fibre proteins"/>
    <property type="match status" value="1"/>
</dbReference>
<dbReference type="AlphaFoldDB" id="A0A1M6PFI3"/>
<accession>A0A1M6PFI3</accession>
<dbReference type="InterPro" id="IPR037026">
    <property type="entry name" value="Vgr_OB-fold_dom_sf"/>
</dbReference>
<evidence type="ECO:0000259" key="1">
    <source>
        <dbReference type="Pfam" id="PF04717"/>
    </source>
</evidence>
<dbReference type="InterPro" id="IPR006531">
    <property type="entry name" value="Gp5/Vgr_OB"/>
</dbReference>
<evidence type="ECO:0000313" key="3">
    <source>
        <dbReference type="Proteomes" id="UP000184543"/>
    </source>
</evidence>
<feature type="non-terminal residue" evidence="2">
    <location>
        <position position="1"/>
    </location>
</feature>
<dbReference type="Gene3D" id="2.40.50.230">
    <property type="entry name" value="Gp5 N-terminal domain"/>
    <property type="match status" value="1"/>
</dbReference>
<dbReference type="EMBL" id="FQYU01000021">
    <property type="protein sequence ID" value="SHK06703.1"/>
    <property type="molecule type" value="Genomic_DNA"/>
</dbReference>
<proteinExistence type="predicted"/>
<dbReference type="Gene3D" id="3.10.450.190">
    <property type="match status" value="1"/>
</dbReference>
<evidence type="ECO:0000313" key="2">
    <source>
        <dbReference type="EMBL" id="SHK06703.1"/>
    </source>
</evidence>
<feature type="domain" description="Gp5/Type VI secretion system Vgr protein OB-fold" evidence="1">
    <location>
        <begin position="7"/>
        <end position="79"/>
    </location>
</feature>
<reference evidence="3" key="1">
    <citation type="submission" date="2016-11" db="EMBL/GenBank/DDBJ databases">
        <authorList>
            <person name="Varghese N."/>
            <person name="Submissions S."/>
        </authorList>
    </citation>
    <scope>NUCLEOTIDE SEQUENCE [LARGE SCALE GENOMIC DNA]</scope>
    <source>
        <strain evidence="3">DSM 19858</strain>
    </source>
</reference>
<dbReference type="Proteomes" id="UP000184543">
    <property type="component" value="Unassembled WGS sequence"/>
</dbReference>
<protein>
    <recommendedName>
        <fullName evidence="1">Gp5/Type VI secretion system Vgr protein OB-fold domain-containing protein</fullName>
    </recommendedName>
</protein>
<dbReference type="STRING" id="192903.SAMN04488513_1211"/>